<protein>
    <submittedName>
        <fullName evidence="1">Uncharacterized protein</fullName>
    </submittedName>
</protein>
<comment type="caution">
    <text evidence="1">The sequence shown here is derived from an EMBL/GenBank/DDBJ whole genome shotgun (WGS) entry which is preliminary data.</text>
</comment>
<proteinExistence type="predicted"/>
<accession>A0AAN7UUR4</accession>
<reference evidence="1 2" key="1">
    <citation type="submission" date="2023-10" db="EMBL/GenBank/DDBJ databases">
        <title>Draft genome sequence of Xylaria bambusicola isolate GMP-LS, the root and basal stem rot pathogen of sugarcane in Indonesia.</title>
        <authorList>
            <person name="Selvaraj P."/>
            <person name="Muralishankar V."/>
            <person name="Muruganantham S."/>
            <person name="Sp S."/>
            <person name="Haryani S."/>
            <person name="Lau K.J.X."/>
            <person name="Naqvi N.I."/>
        </authorList>
    </citation>
    <scope>NUCLEOTIDE SEQUENCE [LARGE SCALE GENOMIC DNA]</scope>
    <source>
        <strain evidence="1">GMP-LS</strain>
    </source>
</reference>
<sequence>MSLAESEVIGIVSGRNLNSSRTELLVDVVISYDGKQSAWNKRVASLFTDEMTVSFIAWVNDNSSIAKHVSGASCCNFNGFISTINGVEKMGNDTEFNLALITWDIK</sequence>
<evidence type="ECO:0000313" key="1">
    <source>
        <dbReference type="EMBL" id="KAK5633588.1"/>
    </source>
</evidence>
<dbReference type="AlphaFoldDB" id="A0AAN7UUR4"/>
<organism evidence="1 2">
    <name type="scientific">Xylaria bambusicola</name>
    <dbReference type="NCBI Taxonomy" id="326684"/>
    <lineage>
        <taxon>Eukaryota</taxon>
        <taxon>Fungi</taxon>
        <taxon>Dikarya</taxon>
        <taxon>Ascomycota</taxon>
        <taxon>Pezizomycotina</taxon>
        <taxon>Sordariomycetes</taxon>
        <taxon>Xylariomycetidae</taxon>
        <taxon>Xylariales</taxon>
        <taxon>Xylariaceae</taxon>
        <taxon>Xylaria</taxon>
    </lineage>
</organism>
<dbReference type="Proteomes" id="UP001305414">
    <property type="component" value="Unassembled WGS sequence"/>
</dbReference>
<keyword evidence="2" id="KW-1185">Reference proteome</keyword>
<evidence type="ECO:0000313" key="2">
    <source>
        <dbReference type="Proteomes" id="UP001305414"/>
    </source>
</evidence>
<dbReference type="EMBL" id="JAWHQM010000033">
    <property type="protein sequence ID" value="KAK5633588.1"/>
    <property type="molecule type" value="Genomic_DNA"/>
</dbReference>
<name>A0AAN7UUR4_9PEZI</name>
<gene>
    <name evidence="1" type="ORF">RRF57_009302</name>
</gene>